<dbReference type="GeneID" id="31252066"/>
<dbReference type="RefSeq" id="XP_020304650.1">
    <property type="nucleotide sequence ID" value="XM_020451554.1"/>
</dbReference>
<keyword evidence="1" id="KW-0812">Transmembrane</keyword>
<evidence type="ECO:0000313" key="2">
    <source>
        <dbReference type="EMBL" id="EJD73696.1"/>
    </source>
</evidence>
<dbReference type="AlphaFoldDB" id="A0A1S0UE46"/>
<sequence length="59" mass="6791">MSIYADDIWTIPNKRSDWVVYIKGSSKNFIRIGKVLFTSTCILFISLSSSSNWAIFKQL</sequence>
<gene>
    <name evidence="2" type="ORF">LOAG_18894</name>
</gene>
<evidence type="ECO:0000256" key="1">
    <source>
        <dbReference type="SAM" id="Phobius"/>
    </source>
</evidence>
<accession>A0A1S0UE46</accession>
<dbReference type="KEGG" id="loa:LOAG_18894"/>
<name>A0A1S0UE46_LOALO</name>
<reference evidence="2" key="1">
    <citation type="submission" date="2012-04" db="EMBL/GenBank/DDBJ databases">
        <title>The Genome Sequence of Loa loa.</title>
        <authorList>
            <consortium name="The Broad Institute Genome Sequencing Platform"/>
            <consortium name="Broad Institute Genome Sequencing Center for Infectious Disease"/>
            <person name="Nutman T.B."/>
            <person name="Fink D.L."/>
            <person name="Russ C."/>
            <person name="Young S."/>
            <person name="Zeng Q."/>
            <person name="Gargeya S."/>
            <person name="Alvarado L."/>
            <person name="Berlin A."/>
            <person name="Chapman S.B."/>
            <person name="Chen Z."/>
            <person name="Freedman E."/>
            <person name="Gellesch M."/>
            <person name="Goldberg J."/>
            <person name="Griggs A."/>
            <person name="Gujja S."/>
            <person name="Heilman E.R."/>
            <person name="Heiman D."/>
            <person name="Howarth C."/>
            <person name="Mehta T."/>
            <person name="Neiman D."/>
            <person name="Pearson M."/>
            <person name="Roberts A."/>
            <person name="Saif S."/>
            <person name="Shea T."/>
            <person name="Shenoy N."/>
            <person name="Sisk P."/>
            <person name="Stolte C."/>
            <person name="Sykes S."/>
            <person name="White J."/>
            <person name="Yandava C."/>
            <person name="Haas B."/>
            <person name="Henn M.R."/>
            <person name="Nusbaum C."/>
            <person name="Birren B."/>
        </authorList>
    </citation>
    <scope>NUCLEOTIDE SEQUENCE [LARGE SCALE GENOMIC DNA]</scope>
</reference>
<keyword evidence="1" id="KW-0472">Membrane</keyword>
<feature type="transmembrane region" description="Helical" evidence="1">
    <location>
        <begin position="35"/>
        <end position="56"/>
    </location>
</feature>
<dbReference type="InParanoid" id="A0A1S0UE46"/>
<keyword evidence="1" id="KW-1133">Transmembrane helix</keyword>
<organism evidence="2">
    <name type="scientific">Loa loa</name>
    <name type="common">Eye worm</name>
    <name type="synonym">Filaria loa</name>
    <dbReference type="NCBI Taxonomy" id="7209"/>
    <lineage>
        <taxon>Eukaryota</taxon>
        <taxon>Metazoa</taxon>
        <taxon>Ecdysozoa</taxon>
        <taxon>Nematoda</taxon>
        <taxon>Chromadorea</taxon>
        <taxon>Rhabditida</taxon>
        <taxon>Spirurina</taxon>
        <taxon>Spiruromorpha</taxon>
        <taxon>Filarioidea</taxon>
        <taxon>Onchocercidae</taxon>
        <taxon>Loa</taxon>
    </lineage>
</organism>
<dbReference type="EMBL" id="JH712712">
    <property type="protein sequence ID" value="EJD73696.1"/>
    <property type="molecule type" value="Genomic_DNA"/>
</dbReference>
<protein>
    <submittedName>
        <fullName evidence="2">Uncharacterized protein</fullName>
    </submittedName>
</protein>
<dbReference type="CTD" id="31252066"/>
<proteinExistence type="predicted"/>